<evidence type="ECO:0000313" key="2">
    <source>
        <dbReference type="EMBL" id="MCY6483637.1"/>
    </source>
</evidence>
<organism evidence="2 3">
    <name type="scientific">Clostridium aestuarii</name>
    <dbReference type="NCBI Taxonomy" id="338193"/>
    <lineage>
        <taxon>Bacteria</taxon>
        <taxon>Bacillati</taxon>
        <taxon>Bacillota</taxon>
        <taxon>Clostridia</taxon>
        <taxon>Eubacteriales</taxon>
        <taxon>Clostridiaceae</taxon>
        <taxon>Clostridium</taxon>
    </lineage>
</organism>
<gene>
    <name evidence="2" type="ORF">OW763_04630</name>
</gene>
<feature type="transmembrane region" description="Helical" evidence="1">
    <location>
        <begin position="111"/>
        <end position="132"/>
    </location>
</feature>
<keyword evidence="3" id="KW-1185">Reference proteome</keyword>
<evidence type="ECO:0000313" key="3">
    <source>
        <dbReference type="Proteomes" id="UP001078443"/>
    </source>
</evidence>
<name>A0ABT4CZ22_9CLOT</name>
<evidence type="ECO:0008006" key="4">
    <source>
        <dbReference type="Google" id="ProtNLM"/>
    </source>
</evidence>
<feature type="transmembrane region" description="Helical" evidence="1">
    <location>
        <begin position="38"/>
        <end position="55"/>
    </location>
</feature>
<comment type="caution">
    <text evidence="2">The sequence shown here is derived from an EMBL/GenBank/DDBJ whole genome shotgun (WGS) entry which is preliminary data.</text>
</comment>
<sequence length="142" mass="16007">MKKAELDLERAKKIKKIALLTTIMAALFLALSPQYFGALLPILFIVPIFMGIHGIKAGKKSGMYLGMGIIPISLAISVMWIRYFFSIFGNLYKELNNMSFIYNISISTSKFFLTASVLMSFALFTVCIAVFLEIIRNRSVFK</sequence>
<proteinExistence type="predicted"/>
<dbReference type="EMBL" id="JAPQER010000002">
    <property type="protein sequence ID" value="MCY6483637.1"/>
    <property type="molecule type" value="Genomic_DNA"/>
</dbReference>
<feature type="transmembrane region" description="Helical" evidence="1">
    <location>
        <begin position="16"/>
        <end position="32"/>
    </location>
</feature>
<keyword evidence="1" id="KW-0472">Membrane</keyword>
<dbReference type="RefSeq" id="WP_268039913.1">
    <property type="nucleotide sequence ID" value="NZ_JAPQER010000002.1"/>
</dbReference>
<evidence type="ECO:0000256" key="1">
    <source>
        <dbReference type="SAM" id="Phobius"/>
    </source>
</evidence>
<reference evidence="2" key="1">
    <citation type="submission" date="2022-12" db="EMBL/GenBank/DDBJ databases">
        <authorList>
            <person name="Wang J."/>
        </authorList>
    </citation>
    <scope>NUCLEOTIDE SEQUENCE</scope>
    <source>
        <strain evidence="2">HY-45-18</strain>
    </source>
</reference>
<feature type="transmembrane region" description="Helical" evidence="1">
    <location>
        <begin position="67"/>
        <end position="91"/>
    </location>
</feature>
<accession>A0ABT4CZ22</accession>
<keyword evidence="1" id="KW-0812">Transmembrane</keyword>
<protein>
    <recommendedName>
        <fullName evidence="4">DUF2232 domain-containing protein</fullName>
    </recommendedName>
</protein>
<dbReference type="Proteomes" id="UP001078443">
    <property type="component" value="Unassembled WGS sequence"/>
</dbReference>
<keyword evidence="1" id="KW-1133">Transmembrane helix</keyword>